<name>A0A329K364_9MYCO</name>
<protein>
    <submittedName>
        <fullName evidence="1">Peptidase M50</fullName>
    </submittedName>
</protein>
<gene>
    <name evidence="1" type="ORF">DQP58_26110</name>
</gene>
<evidence type="ECO:0000313" key="2">
    <source>
        <dbReference type="Proteomes" id="UP000250347"/>
    </source>
</evidence>
<evidence type="ECO:0000313" key="1">
    <source>
        <dbReference type="EMBL" id="RAU89683.1"/>
    </source>
</evidence>
<dbReference type="Proteomes" id="UP000250347">
    <property type="component" value="Unassembled WGS sequence"/>
</dbReference>
<proteinExistence type="predicted"/>
<organism evidence="1 2">
    <name type="scientific">Mycobacterium colombiense</name>
    <dbReference type="NCBI Taxonomy" id="339268"/>
    <lineage>
        <taxon>Bacteria</taxon>
        <taxon>Bacillati</taxon>
        <taxon>Actinomycetota</taxon>
        <taxon>Actinomycetes</taxon>
        <taxon>Mycobacteriales</taxon>
        <taxon>Mycobacteriaceae</taxon>
        <taxon>Mycobacterium</taxon>
        <taxon>Mycobacterium avium complex (MAC)</taxon>
    </lineage>
</organism>
<reference evidence="1 2" key="1">
    <citation type="submission" date="2018-06" db="EMBL/GenBank/DDBJ databases">
        <title>NTM in soil in Japan.</title>
        <authorList>
            <person name="Ohya K."/>
        </authorList>
    </citation>
    <scope>NUCLEOTIDE SEQUENCE [LARGE SCALE GENOMIC DNA]</scope>
    <source>
        <strain evidence="1 2">GF76</strain>
    </source>
</reference>
<sequence>MTQGDRGAAVLVFGRRPLYRSLRDMHTQRVTGETDVDAAIGPYRRLVVLGGDAELAGVLTRLLRAERLDIEVA</sequence>
<dbReference type="EMBL" id="QMEU01000194">
    <property type="protein sequence ID" value="RAU89683.1"/>
    <property type="molecule type" value="Genomic_DNA"/>
</dbReference>
<feature type="non-terminal residue" evidence="1">
    <location>
        <position position="73"/>
    </location>
</feature>
<comment type="caution">
    <text evidence="1">The sequence shown here is derived from an EMBL/GenBank/DDBJ whole genome shotgun (WGS) entry which is preliminary data.</text>
</comment>
<accession>A0A329K364</accession>
<dbReference type="AlphaFoldDB" id="A0A329K364"/>